<feature type="non-terminal residue" evidence="1">
    <location>
        <position position="1"/>
    </location>
</feature>
<reference evidence="1" key="1">
    <citation type="journal article" date="2014" name="Front. Microbiol.">
        <title>High frequency of phylogenetically diverse reductive dehalogenase-homologous genes in deep subseafloor sedimentary metagenomes.</title>
        <authorList>
            <person name="Kawai M."/>
            <person name="Futagami T."/>
            <person name="Toyoda A."/>
            <person name="Takaki Y."/>
            <person name="Nishi S."/>
            <person name="Hori S."/>
            <person name="Arai W."/>
            <person name="Tsubouchi T."/>
            <person name="Morono Y."/>
            <person name="Uchiyama I."/>
            <person name="Ito T."/>
            <person name="Fujiyama A."/>
            <person name="Inagaki F."/>
            <person name="Takami H."/>
        </authorList>
    </citation>
    <scope>NUCLEOTIDE SEQUENCE</scope>
    <source>
        <strain evidence="1">Expedition CK06-06</strain>
    </source>
</reference>
<proteinExistence type="predicted"/>
<gene>
    <name evidence="1" type="ORF">S06H3_57510</name>
</gene>
<organism evidence="1">
    <name type="scientific">marine sediment metagenome</name>
    <dbReference type="NCBI Taxonomy" id="412755"/>
    <lineage>
        <taxon>unclassified sequences</taxon>
        <taxon>metagenomes</taxon>
        <taxon>ecological metagenomes</taxon>
    </lineage>
</organism>
<dbReference type="AlphaFoldDB" id="X1NWC8"/>
<name>X1NWC8_9ZZZZ</name>
<protein>
    <submittedName>
        <fullName evidence="1">Uncharacterized protein</fullName>
    </submittedName>
</protein>
<evidence type="ECO:0000313" key="1">
    <source>
        <dbReference type="EMBL" id="GAI47918.1"/>
    </source>
</evidence>
<comment type="caution">
    <text evidence="1">The sequence shown here is derived from an EMBL/GenBank/DDBJ whole genome shotgun (WGS) entry which is preliminary data.</text>
</comment>
<sequence>PDSTKQHLLVARKEMLLALRSMLDRAIEKMEEPGETKGRRRSKIKVQ</sequence>
<dbReference type="EMBL" id="BARV01037127">
    <property type="protein sequence ID" value="GAI47918.1"/>
    <property type="molecule type" value="Genomic_DNA"/>
</dbReference>
<accession>X1NWC8</accession>